<dbReference type="STRING" id="81408.B4119_0890"/>
<comment type="caution">
    <text evidence="1">The sequence shown here is derived from an EMBL/GenBank/DDBJ whole genome shotgun (WGS) entry which is preliminary data.</text>
</comment>
<accession>A0A150LE98</accession>
<evidence type="ECO:0000313" key="1">
    <source>
        <dbReference type="EMBL" id="KYD10550.1"/>
    </source>
</evidence>
<gene>
    <name evidence="1" type="ORF">B4119_0890</name>
</gene>
<name>A0A150LE98_9BACL</name>
<sequence>MSDEYSAAAFSIKSSIIKFRFIKEQECFQTADGRTTIRKNHYTS</sequence>
<dbReference type="AlphaFoldDB" id="A0A150LE98"/>
<protein>
    <submittedName>
        <fullName evidence="1">Uncharacterized protein</fullName>
    </submittedName>
</protein>
<proteinExistence type="predicted"/>
<reference evidence="1 2" key="1">
    <citation type="submission" date="2016-01" db="EMBL/GenBank/DDBJ databases">
        <title>Draft Genome Sequences of Seven Thermophilic Sporeformers Isolated from Foods.</title>
        <authorList>
            <person name="Berendsen E.M."/>
            <person name="Wells-Bennik M.H."/>
            <person name="Krawcyk A.O."/>
            <person name="De Jong A."/>
            <person name="Holsappel S."/>
            <person name="Eijlander R.T."/>
            <person name="Kuipers O.P."/>
        </authorList>
    </citation>
    <scope>NUCLEOTIDE SEQUENCE [LARGE SCALE GENOMIC DNA]</scope>
    <source>
        <strain evidence="1 2">B4119</strain>
    </source>
</reference>
<organism evidence="1 2">
    <name type="scientific">Saccharococcus caldoxylosilyticus</name>
    <dbReference type="NCBI Taxonomy" id="81408"/>
    <lineage>
        <taxon>Bacteria</taxon>
        <taxon>Bacillati</taxon>
        <taxon>Bacillota</taxon>
        <taxon>Bacilli</taxon>
        <taxon>Bacillales</taxon>
        <taxon>Anoxybacillaceae</taxon>
        <taxon>Saccharococcus</taxon>
    </lineage>
</organism>
<evidence type="ECO:0000313" key="2">
    <source>
        <dbReference type="Proteomes" id="UP000075455"/>
    </source>
</evidence>
<dbReference type="EMBL" id="LQYS01000086">
    <property type="protein sequence ID" value="KYD10550.1"/>
    <property type="molecule type" value="Genomic_DNA"/>
</dbReference>
<dbReference type="Proteomes" id="UP000075455">
    <property type="component" value="Unassembled WGS sequence"/>
</dbReference>